<dbReference type="PANTHER" id="PTHR22761:SF5">
    <property type="entry name" value="CHARGED MULTIVESICULAR BODY PROTEIN 6"/>
    <property type="match status" value="1"/>
</dbReference>
<gene>
    <name evidence="7" type="ORF">EZS28_015114</name>
</gene>
<organism evidence="7 8">
    <name type="scientific">Streblomastix strix</name>
    <dbReference type="NCBI Taxonomy" id="222440"/>
    <lineage>
        <taxon>Eukaryota</taxon>
        <taxon>Metamonada</taxon>
        <taxon>Preaxostyla</taxon>
        <taxon>Oxymonadida</taxon>
        <taxon>Streblomastigidae</taxon>
        <taxon>Streblomastix</taxon>
    </lineage>
</organism>
<proteinExistence type="inferred from homology"/>
<evidence type="ECO:0000256" key="4">
    <source>
        <dbReference type="ARBA" id="ARBA00022753"/>
    </source>
</evidence>
<comment type="subcellular location">
    <subcellularLocation>
        <location evidence="1">Endosome membrane</location>
    </subcellularLocation>
</comment>
<dbReference type="EMBL" id="SNRW01003613">
    <property type="protein sequence ID" value="KAA6389361.1"/>
    <property type="molecule type" value="Genomic_DNA"/>
</dbReference>
<keyword evidence="5" id="KW-0653">Protein transport</keyword>
<dbReference type="Gene3D" id="6.10.140.1230">
    <property type="match status" value="1"/>
</dbReference>
<evidence type="ECO:0000256" key="3">
    <source>
        <dbReference type="ARBA" id="ARBA00022448"/>
    </source>
</evidence>
<dbReference type="GO" id="GO:0000815">
    <property type="term" value="C:ESCRT III complex"/>
    <property type="evidence" value="ECO:0007669"/>
    <property type="project" value="TreeGrafter"/>
</dbReference>
<evidence type="ECO:0000256" key="5">
    <source>
        <dbReference type="ARBA" id="ARBA00022927"/>
    </source>
</evidence>
<dbReference type="AlphaFoldDB" id="A0A5J4W370"/>
<keyword evidence="4" id="KW-0967">Endosome</keyword>
<keyword evidence="3" id="KW-0813">Transport</keyword>
<evidence type="ECO:0000313" key="7">
    <source>
        <dbReference type="EMBL" id="KAA6389361.1"/>
    </source>
</evidence>
<keyword evidence="6" id="KW-0472">Membrane</keyword>
<evidence type="ECO:0008006" key="9">
    <source>
        <dbReference type="Google" id="ProtNLM"/>
    </source>
</evidence>
<comment type="caution">
    <text evidence="7">The sequence shown here is derived from an EMBL/GenBank/DDBJ whole genome shotgun (WGS) entry which is preliminary data.</text>
</comment>
<accession>A0A5J4W370</accession>
<dbReference type="GO" id="GO:0006900">
    <property type="term" value="P:vesicle budding from membrane"/>
    <property type="evidence" value="ECO:0007669"/>
    <property type="project" value="TreeGrafter"/>
</dbReference>
<sequence>MQTLQQPEQDFMLMLNASPGSHTISGRKMSGNHSSFQKFLLFQSMGSISSCFKGGKAKTKDLKEKWSEKDKAMVQIKSQRDSLSKRRKDLDKIIIEEKEKAMVFFQKGEKDQAASKMKERKLHIEQRTAVSNMYDKLQEIIGQIDQQQDNVDFYRTMEVADQIATSLSKDINPEQLQQLTDHIEEQFGRNDEFNQVVHGFISNVKDYSDEDIEAELAQKYGQPVVQVQVPTNPIVPVGPIQQVQEEQLEAEYA</sequence>
<reference evidence="7 8" key="1">
    <citation type="submission" date="2019-03" db="EMBL/GenBank/DDBJ databases">
        <title>Single cell metagenomics reveals metabolic interactions within the superorganism composed of flagellate Streblomastix strix and complex community of Bacteroidetes bacteria on its surface.</title>
        <authorList>
            <person name="Treitli S.C."/>
            <person name="Kolisko M."/>
            <person name="Husnik F."/>
            <person name="Keeling P."/>
            <person name="Hampl V."/>
        </authorList>
    </citation>
    <scope>NUCLEOTIDE SEQUENCE [LARGE SCALE GENOMIC DNA]</scope>
    <source>
        <strain evidence="7">ST1C</strain>
    </source>
</reference>
<comment type="similarity">
    <text evidence="2">Belongs to the SNF7 family.</text>
</comment>
<evidence type="ECO:0000313" key="8">
    <source>
        <dbReference type="Proteomes" id="UP000324800"/>
    </source>
</evidence>
<evidence type="ECO:0000256" key="2">
    <source>
        <dbReference type="ARBA" id="ARBA00006190"/>
    </source>
</evidence>
<dbReference type="GO" id="GO:0015031">
    <property type="term" value="P:protein transport"/>
    <property type="evidence" value="ECO:0007669"/>
    <property type="project" value="UniProtKB-KW"/>
</dbReference>
<dbReference type="GO" id="GO:0005771">
    <property type="term" value="C:multivesicular body"/>
    <property type="evidence" value="ECO:0007669"/>
    <property type="project" value="TreeGrafter"/>
</dbReference>
<protein>
    <recommendedName>
        <fullName evidence="9">Charged multivesicular body protein 6</fullName>
    </recommendedName>
</protein>
<name>A0A5J4W370_9EUKA</name>
<dbReference type="InterPro" id="IPR005024">
    <property type="entry name" value="Snf7_fam"/>
</dbReference>
<dbReference type="PANTHER" id="PTHR22761">
    <property type="entry name" value="CHARGED MULTIVESICULAR BODY PROTEIN"/>
    <property type="match status" value="1"/>
</dbReference>
<dbReference type="GO" id="GO:0032511">
    <property type="term" value="P:late endosome to vacuole transport via multivesicular body sorting pathway"/>
    <property type="evidence" value="ECO:0007669"/>
    <property type="project" value="TreeGrafter"/>
</dbReference>
<dbReference type="Proteomes" id="UP000324800">
    <property type="component" value="Unassembled WGS sequence"/>
</dbReference>
<dbReference type="Pfam" id="PF03357">
    <property type="entry name" value="Snf7"/>
    <property type="match status" value="1"/>
</dbReference>
<evidence type="ECO:0000256" key="1">
    <source>
        <dbReference type="ARBA" id="ARBA00004608"/>
    </source>
</evidence>
<evidence type="ECO:0000256" key="6">
    <source>
        <dbReference type="ARBA" id="ARBA00023136"/>
    </source>
</evidence>
<dbReference type="OrthoDB" id="441172at2759"/>